<evidence type="ECO:0000256" key="4">
    <source>
        <dbReference type="ARBA" id="ARBA00022598"/>
    </source>
</evidence>
<comment type="subunit">
    <text evidence="2 10">Homodimer.</text>
</comment>
<name>T2J905_CROWT</name>
<dbReference type="GO" id="GO:0005829">
    <property type="term" value="C:cytosol"/>
    <property type="evidence" value="ECO:0007669"/>
    <property type="project" value="TreeGrafter"/>
</dbReference>
<dbReference type="RefSeq" id="WP_021835387.1">
    <property type="nucleotide sequence ID" value="NZ_CAQM01000338.1"/>
</dbReference>
<keyword evidence="4 10" id="KW-0436">Ligase</keyword>
<dbReference type="GO" id="GO:0005524">
    <property type="term" value="F:ATP binding"/>
    <property type="evidence" value="ECO:0007669"/>
    <property type="project" value="UniProtKB-UniRule"/>
</dbReference>
<dbReference type="InterPro" id="IPR004154">
    <property type="entry name" value="Anticodon-bd"/>
</dbReference>
<evidence type="ECO:0000256" key="6">
    <source>
        <dbReference type="ARBA" id="ARBA00022840"/>
    </source>
</evidence>
<dbReference type="InterPro" id="IPR036621">
    <property type="entry name" value="Anticodon-bd_dom_sf"/>
</dbReference>
<dbReference type="InterPro" id="IPR007214">
    <property type="entry name" value="YbaK/aa-tRNA-synth-assoc-dom"/>
</dbReference>
<evidence type="ECO:0000256" key="7">
    <source>
        <dbReference type="ARBA" id="ARBA00022917"/>
    </source>
</evidence>
<organism evidence="12 13">
    <name type="scientific">Crocosphaera watsonii WH 0401</name>
    <dbReference type="NCBI Taxonomy" id="555881"/>
    <lineage>
        <taxon>Bacteria</taxon>
        <taxon>Bacillati</taxon>
        <taxon>Cyanobacteriota</taxon>
        <taxon>Cyanophyceae</taxon>
        <taxon>Oscillatoriophycideae</taxon>
        <taxon>Chroococcales</taxon>
        <taxon>Aphanothecaceae</taxon>
        <taxon>Crocosphaera</taxon>
    </lineage>
</organism>
<keyword evidence="3 10" id="KW-0963">Cytoplasm</keyword>
<comment type="subcellular location">
    <subcellularLocation>
        <location evidence="1 10">Cytoplasm</location>
    </subcellularLocation>
</comment>
<gene>
    <name evidence="10" type="primary">proS</name>
    <name evidence="12" type="ORF">CWATWH0401_4255</name>
</gene>
<dbReference type="GO" id="GO:0002161">
    <property type="term" value="F:aminoacyl-tRNA deacylase activity"/>
    <property type="evidence" value="ECO:0007669"/>
    <property type="project" value="InterPro"/>
</dbReference>
<evidence type="ECO:0000256" key="3">
    <source>
        <dbReference type="ARBA" id="ARBA00022490"/>
    </source>
</evidence>
<dbReference type="InterPro" id="IPR033730">
    <property type="entry name" value="ProRS_core_prok"/>
</dbReference>
<dbReference type="FunFam" id="3.40.50.800:FF:000011">
    <property type="entry name" value="Proline--tRNA ligase"/>
    <property type="match status" value="1"/>
</dbReference>
<dbReference type="InterPro" id="IPR023717">
    <property type="entry name" value="Pro-tRNA-Synthase_IIa_type1"/>
</dbReference>
<dbReference type="NCBIfam" id="TIGR00409">
    <property type="entry name" value="proS_fam_II"/>
    <property type="match status" value="1"/>
</dbReference>
<dbReference type="AlphaFoldDB" id="T2J905"/>
<dbReference type="InterPro" id="IPR045864">
    <property type="entry name" value="aa-tRNA-synth_II/BPL/LPL"/>
</dbReference>
<evidence type="ECO:0000256" key="9">
    <source>
        <dbReference type="ARBA" id="ARBA00047671"/>
    </source>
</evidence>
<dbReference type="InterPro" id="IPR002316">
    <property type="entry name" value="Pro-tRNA-ligase_IIa"/>
</dbReference>
<dbReference type="SUPFAM" id="SSF55826">
    <property type="entry name" value="YbaK/ProRS associated domain"/>
    <property type="match status" value="1"/>
</dbReference>
<dbReference type="SUPFAM" id="SSF55681">
    <property type="entry name" value="Class II aaRS and biotin synthetases"/>
    <property type="match status" value="1"/>
</dbReference>
<comment type="domain">
    <text evidence="10">Consists of three domains: the N-terminal catalytic domain, the editing domain and the C-terminal anticodon-binding domain.</text>
</comment>
<feature type="domain" description="Aminoacyl-transfer RNA synthetases class-II family profile" evidence="11">
    <location>
        <begin position="33"/>
        <end position="496"/>
    </location>
</feature>
<dbReference type="Gene3D" id="3.40.50.800">
    <property type="entry name" value="Anticodon-binding domain"/>
    <property type="match status" value="1"/>
</dbReference>
<dbReference type="PROSITE" id="PS50862">
    <property type="entry name" value="AA_TRNA_LIGASE_II"/>
    <property type="match status" value="1"/>
</dbReference>
<dbReference type="PANTHER" id="PTHR42753">
    <property type="entry name" value="MITOCHONDRIAL RIBOSOME PROTEIN L39/PROLYL-TRNA LIGASE FAMILY MEMBER"/>
    <property type="match status" value="1"/>
</dbReference>
<dbReference type="InterPro" id="IPR044140">
    <property type="entry name" value="ProRS_anticodon_short"/>
</dbReference>
<dbReference type="CDD" id="cd04334">
    <property type="entry name" value="ProRS-INS"/>
    <property type="match status" value="1"/>
</dbReference>
<comment type="caution">
    <text evidence="12">The sequence shown here is derived from an EMBL/GenBank/DDBJ whole genome shotgun (WGS) entry which is preliminary data.</text>
</comment>
<comment type="similarity">
    <text evidence="10">Belongs to the class-II aminoacyl-tRNA synthetase family. ProS type 1 subfamily.</text>
</comment>
<keyword evidence="6 10" id="KW-0067">ATP-binding</keyword>
<reference evidence="12 13" key="2">
    <citation type="submission" date="2013-09" db="EMBL/GenBank/DDBJ databases">
        <title>Whole genome comparison of six Crocosphaera watsonii strains with differing phenotypes.</title>
        <authorList>
            <person name="Bench S.R."/>
            <person name="Heller P."/>
            <person name="Frank I."/>
            <person name="Arciniega M."/>
            <person name="Shilova I.N."/>
            <person name="Zehr J.P."/>
        </authorList>
    </citation>
    <scope>NUCLEOTIDE SEQUENCE [LARGE SCALE GENOMIC DNA]</scope>
    <source>
        <strain evidence="12 13">WH 0401</strain>
    </source>
</reference>
<evidence type="ECO:0000256" key="2">
    <source>
        <dbReference type="ARBA" id="ARBA00011738"/>
    </source>
</evidence>
<protein>
    <recommendedName>
        <fullName evidence="10">Proline--tRNA ligase</fullName>
        <ecNumber evidence="10">6.1.1.15</ecNumber>
    </recommendedName>
    <alternativeName>
        <fullName evidence="10">Prolyl-tRNA synthetase</fullName>
        <shortName evidence="10">ProRS</shortName>
    </alternativeName>
</protein>
<dbReference type="HAMAP" id="MF_01569">
    <property type="entry name" value="Pro_tRNA_synth_type1"/>
    <property type="match status" value="1"/>
</dbReference>
<dbReference type="PRINTS" id="PR01046">
    <property type="entry name" value="TRNASYNTHPRO"/>
</dbReference>
<evidence type="ECO:0000259" key="11">
    <source>
        <dbReference type="PROSITE" id="PS50862"/>
    </source>
</evidence>
<dbReference type="Gene3D" id="3.30.930.10">
    <property type="entry name" value="Bira Bifunctional Protein, Domain 2"/>
    <property type="match status" value="2"/>
</dbReference>
<keyword evidence="7 10" id="KW-0648">Protein biosynthesis</keyword>
<keyword evidence="5 10" id="KW-0547">Nucleotide-binding</keyword>
<evidence type="ECO:0000256" key="1">
    <source>
        <dbReference type="ARBA" id="ARBA00004496"/>
    </source>
</evidence>
<dbReference type="InterPro" id="IPR050062">
    <property type="entry name" value="Pro-tRNA_synthetase"/>
</dbReference>
<dbReference type="GO" id="GO:0006433">
    <property type="term" value="P:prolyl-tRNA aminoacylation"/>
    <property type="evidence" value="ECO:0007669"/>
    <property type="project" value="UniProtKB-UniRule"/>
</dbReference>
<dbReference type="NCBIfam" id="NF006625">
    <property type="entry name" value="PRK09194.1"/>
    <property type="match status" value="1"/>
</dbReference>
<dbReference type="CDD" id="cd00861">
    <property type="entry name" value="ProRS_anticodon_short"/>
    <property type="match status" value="1"/>
</dbReference>
<comment type="function">
    <text evidence="10">Catalyzes the attachment of proline to tRNA(Pro) in a two-step reaction: proline is first activated by ATP to form Pro-AMP and then transferred to the acceptor end of tRNA(Pro). As ProRS can inadvertently accommodate and process non-cognate amino acids such as alanine and cysteine, to avoid such errors it has two additional distinct editing activities against alanine. One activity is designated as 'pretransfer' editing and involves the tRNA(Pro)-independent hydrolysis of activated Ala-AMP. The other activity is designated 'posttransfer' editing and involves deacylation of mischarged Ala-tRNA(Pro). The misacylated Cys-tRNA(Pro) is not edited by ProRS.</text>
</comment>
<dbReference type="EMBL" id="CAQM01000338">
    <property type="protein sequence ID" value="CCQ61544.1"/>
    <property type="molecule type" value="Genomic_DNA"/>
</dbReference>
<dbReference type="SUPFAM" id="SSF52954">
    <property type="entry name" value="Class II aaRS ABD-related"/>
    <property type="match status" value="1"/>
</dbReference>
<dbReference type="CDD" id="cd00779">
    <property type="entry name" value="ProRS_core_prok"/>
    <property type="match status" value="1"/>
</dbReference>
<reference evidence="12 13" key="1">
    <citation type="submission" date="2013-01" db="EMBL/GenBank/DDBJ databases">
        <authorList>
            <person name="Bench S."/>
        </authorList>
    </citation>
    <scope>NUCLEOTIDE SEQUENCE [LARGE SCALE GENOMIC DNA]</scope>
    <source>
        <strain evidence="12 13">WH 0401</strain>
    </source>
</reference>
<accession>T2J905</accession>
<dbReference type="InterPro" id="IPR036754">
    <property type="entry name" value="YbaK/aa-tRNA-synt-asso_dom_sf"/>
</dbReference>
<evidence type="ECO:0000313" key="12">
    <source>
        <dbReference type="EMBL" id="CCQ61544.1"/>
    </source>
</evidence>
<evidence type="ECO:0000256" key="10">
    <source>
        <dbReference type="HAMAP-Rule" id="MF_01569"/>
    </source>
</evidence>
<dbReference type="PANTHER" id="PTHR42753:SF2">
    <property type="entry name" value="PROLINE--TRNA LIGASE"/>
    <property type="match status" value="1"/>
</dbReference>
<dbReference type="Proteomes" id="UP000018198">
    <property type="component" value="Unassembled WGS sequence"/>
</dbReference>
<dbReference type="Pfam" id="PF03129">
    <property type="entry name" value="HGTP_anticodon"/>
    <property type="match status" value="1"/>
</dbReference>
<dbReference type="InterPro" id="IPR004500">
    <property type="entry name" value="Pro-tRNA-synth_IIa_bac-type"/>
</dbReference>
<keyword evidence="8 10" id="KW-0030">Aminoacyl-tRNA synthetase</keyword>
<dbReference type="EC" id="6.1.1.15" evidence="10"/>
<evidence type="ECO:0000313" key="13">
    <source>
        <dbReference type="Proteomes" id="UP000018198"/>
    </source>
</evidence>
<evidence type="ECO:0000256" key="8">
    <source>
        <dbReference type="ARBA" id="ARBA00023146"/>
    </source>
</evidence>
<dbReference type="InterPro" id="IPR006195">
    <property type="entry name" value="aa-tRNA-synth_II"/>
</dbReference>
<dbReference type="Pfam" id="PF04073">
    <property type="entry name" value="tRNA_edit"/>
    <property type="match status" value="1"/>
</dbReference>
<evidence type="ECO:0000256" key="5">
    <source>
        <dbReference type="ARBA" id="ARBA00022741"/>
    </source>
</evidence>
<dbReference type="InterPro" id="IPR002314">
    <property type="entry name" value="aa-tRNA-synt_IIb"/>
</dbReference>
<sequence length="602" mass="67529">MRLSQMLFVTLREDPAEAEIPSHKLLLRAGYIRRIGSGIYAYLPLMWRVLQKVSQIVREEMNAAGAQECLLPQLQPSELWKESGRWETYTKAEGIMFSLIDRQERELGLGPTHEEVITTVAKDMIRSYRQLPVNLYQIQTKFRDEIRPRFGLMRGREFIMKDAYSFNEDEASLQKSYEAMDRAYRNIISRCGLAYRAVEADSGAIGGSASQEFMILAEAGEDEVLYTEDGKYAANIEKAVSLPKDLEISPFTAYEKKETPDSNTIEKVCQSLQCSPTNIVKNVLYEAVYDNDKTVLILVSIRGDQEVNEVKLNNELVKLAPQYQASTLLALSVPDENAQKKWANKPLPLGYISPSLEDDYIASGESIEGQFLRIVDQTAVDLENFVTGANETNYHVIGANWSQEFQLPKLVSDIRTAMVGDRSVHDPSQILASARGIEVGHIFQLGTKYSQAMGATFTDENGAEKPIVMGCYGVGVSRLAQAAVEQSYDKDGIIWPVAIAPYHAIIIVPNIKDKNQMEVAQNLYNQLNKIGVETLLDDRDERAGVKFKDADLIGIPYRVVTGRSLKAGKVEVVTRQTKESQEIEVTNLVETLKNWLKNIKSS</sequence>
<dbReference type="Pfam" id="PF00587">
    <property type="entry name" value="tRNA-synt_2b"/>
    <property type="match status" value="1"/>
</dbReference>
<comment type="catalytic activity">
    <reaction evidence="9 10">
        <text>tRNA(Pro) + L-proline + ATP = L-prolyl-tRNA(Pro) + AMP + diphosphate</text>
        <dbReference type="Rhea" id="RHEA:14305"/>
        <dbReference type="Rhea" id="RHEA-COMP:9700"/>
        <dbReference type="Rhea" id="RHEA-COMP:9702"/>
        <dbReference type="ChEBI" id="CHEBI:30616"/>
        <dbReference type="ChEBI" id="CHEBI:33019"/>
        <dbReference type="ChEBI" id="CHEBI:60039"/>
        <dbReference type="ChEBI" id="CHEBI:78442"/>
        <dbReference type="ChEBI" id="CHEBI:78532"/>
        <dbReference type="ChEBI" id="CHEBI:456215"/>
        <dbReference type="EC" id="6.1.1.15"/>
    </reaction>
</comment>
<proteinExistence type="inferred from homology"/>
<dbReference type="GO" id="GO:0004827">
    <property type="term" value="F:proline-tRNA ligase activity"/>
    <property type="evidence" value="ECO:0007669"/>
    <property type="project" value="UniProtKB-UniRule"/>
</dbReference>